<dbReference type="AlphaFoldDB" id="A0A5M3MYS7"/>
<feature type="transmembrane region" description="Helical" evidence="1">
    <location>
        <begin position="39"/>
        <end position="60"/>
    </location>
</feature>
<proteinExistence type="predicted"/>
<feature type="transmembrane region" description="Helical" evidence="1">
    <location>
        <begin position="7"/>
        <end position="27"/>
    </location>
</feature>
<keyword evidence="3" id="KW-1185">Reference proteome</keyword>
<gene>
    <name evidence="2" type="ORF">CONPUDRAFT_71030</name>
</gene>
<keyword evidence="1" id="KW-0472">Membrane</keyword>
<sequence>MPRAPNCYTLFNVLVCNAVTVSALPIYPTFETSVDLRPLITVVIAFLGFLAMFLMIKYIFLKSRRIETIHSPHNPSTPQFRNIDVDLSEKTQSLSGSKSSLRAPPARALPADLDDILVGCLGSPHWETTSHSTLDFYMRKQRQEDRHAYQQHKAKAQRRARQTKARMSIVGRIRASFVPAPVSAAVLRFSHACPSLDELEAQLDSGAFYDPMFGVNRASRLTPPKPGDLGYNDSWTTAGDTEELEKLGLASPLEDPRRRLKFTDHSSAKLSSSSSFVALPSMASVSVGLQRASLPVHIVFDHDSDSYSVREHVGSQEYLIRAQASQSFVAPLSNRGGQFRSEGLPSDSDMSLASPTELTDAILFAAGLSGLRSWTLECSGLTGTVGQSRTAATIRG</sequence>
<accession>A0A5M3MYS7</accession>
<dbReference type="EMBL" id="JH711575">
    <property type="protein sequence ID" value="EIW84206.1"/>
    <property type="molecule type" value="Genomic_DNA"/>
</dbReference>
<keyword evidence="1" id="KW-0812">Transmembrane</keyword>
<keyword evidence="1" id="KW-1133">Transmembrane helix</keyword>
<dbReference type="OrthoDB" id="2753667at2759"/>
<dbReference type="GeneID" id="19208892"/>
<reference evidence="3" key="1">
    <citation type="journal article" date="2012" name="Science">
        <title>The Paleozoic origin of enzymatic lignin decomposition reconstructed from 31 fungal genomes.</title>
        <authorList>
            <person name="Floudas D."/>
            <person name="Binder M."/>
            <person name="Riley R."/>
            <person name="Barry K."/>
            <person name="Blanchette R.A."/>
            <person name="Henrissat B."/>
            <person name="Martinez A.T."/>
            <person name="Otillar R."/>
            <person name="Spatafora J.W."/>
            <person name="Yadav J.S."/>
            <person name="Aerts A."/>
            <person name="Benoit I."/>
            <person name="Boyd A."/>
            <person name="Carlson A."/>
            <person name="Copeland A."/>
            <person name="Coutinho P.M."/>
            <person name="de Vries R.P."/>
            <person name="Ferreira P."/>
            <person name="Findley K."/>
            <person name="Foster B."/>
            <person name="Gaskell J."/>
            <person name="Glotzer D."/>
            <person name="Gorecki P."/>
            <person name="Heitman J."/>
            <person name="Hesse C."/>
            <person name="Hori C."/>
            <person name="Igarashi K."/>
            <person name="Jurgens J.A."/>
            <person name="Kallen N."/>
            <person name="Kersten P."/>
            <person name="Kohler A."/>
            <person name="Kuees U."/>
            <person name="Kumar T.K.A."/>
            <person name="Kuo A."/>
            <person name="LaButti K."/>
            <person name="Larrondo L.F."/>
            <person name="Lindquist E."/>
            <person name="Ling A."/>
            <person name="Lombard V."/>
            <person name="Lucas S."/>
            <person name="Lundell T."/>
            <person name="Martin R."/>
            <person name="McLaughlin D.J."/>
            <person name="Morgenstern I."/>
            <person name="Morin E."/>
            <person name="Murat C."/>
            <person name="Nagy L.G."/>
            <person name="Nolan M."/>
            <person name="Ohm R.A."/>
            <person name="Patyshakuliyeva A."/>
            <person name="Rokas A."/>
            <person name="Ruiz-Duenas F.J."/>
            <person name="Sabat G."/>
            <person name="Salamov A."/>
            <person name="Samejima M."/>
            <person name="Schmutz J."/>
            <person name="Slot J.C."/>
            <person name="St John F."/>
            <person name="Stenlid J."/>
            <person name="Sun H."/>
            <person name="Sun S."/>
            <person name="Syed K."/>
            <person name="Tsang A."/>
            <person name="Wiebenga A."/>
            <person name="Young D."/>
            <person name="Pisabarro A."/>
            <person name="Eastwood D.C."/>
            <person name="Martin F."/>
            <person name="Cullen D."/>
            <person name="Grigoriev I.V."/>
            <person name="Hibbett D.S."/>
        </authorList>
    </citation>
    <scope>NUCLEOTIDE SEQUENCE [LARGE SCALE GENOMIC DNA]</scope>
    <source>
        <strain evidence="3">RWD-64-598 SS2</strain>
    </source>
</reference>
<evidence type="ECO:0000313" key="3">
    <source>
        <dbReference type="Proteomes" id="UP000053558"/>
    </source>
</evidence>
<evidence type="ECO:0000313" key="2">
    <source>
        <dbReference type="EMBL" id="EIW84206.1"/>
    </source>
</evidence>
<evidence type="ECO:0000256" key="1">
    <source>
        <dbReference type="SAM" id="Phobius"/>
    </source>
</evidence>
<name>A0A5M3MYS7_CONPW</name>
<organism evidence="2 3">
    <name type="scientific">Coniophora puteana (strain RWD-64-598)</name>
    <name type="common">Brown rot fungus</name>
    <dbReference type="NCBI Taxonomy" id="741705"/>
    <lineage>
        <taxon>Eukaryota</taxon>
        <taxon>Fungi</taxon>
        <taxon>Dikarya</taxon>
        <taxon>Basidiomycota</taxon>
        <taxon>Agaricomycotina</taxon>
        <taxon>Agaricomycetes</taxon>
        <taxon>Agaricomycetidae</taxon>
        <taxon>Boletales</taxon>
        <taxon>Coniophorineae</taxon>
        <taxon>Coniophoraceae</taxon>
        <taxon>Coniophora</taxon>
    </lineage>
</organism>
<dbReference type="RefSeq" id="XP_007765428.1">
    <property type="nucleotide sequence ID" value="XM_007767238.1"/>
</dbReference>
<protein>
    <submittedName>
        <fullName evidence="2">Uncharacterized protein</fullName>
    </submittedName>
</protein>
<dbReference type="KEGG" id="cput:CONPUDRAFT_71030"/>
<comment type="caution">
    <text evidence="2">The sequence shown here is derived from an EMBL/GenBank/DDBJ whole genome shotgun (WGS) entry which is preliminary data.</text>
</comment>
<dbReference type="Proteomes" id="UP000053558">
    <property type="component" value="Unassembled WGS sequence"/>
</dbReference>